<gene>
    <name evidence="1" type="ORF">GCM10025789_12270</name>
</gene>
<organism evidence="1 2">
    <name type="scientific">Tessaracoccus lubricantis</name>
    <dbReference type="NCBI Taxonomy" id="545543"/>
    <lineage>
        <taxon>Bacteria</taxon>
        <taxon>Bacillati</taxon>
        <taxon>Actinomycetota</taxon>
        <taxon>Actinomycetes</taxon>
        <taxon>Propionibacteriales</taxon>
        <taxon>Propionibacteriaceae</taxon>
        <taxon>Tessaracoccus</taxon>
    </lineage>
</organism>
<evidence type="ECO:0000313" key="1">
    <source>
        <dbReference type="EMBL" id="GAA4896122.1"/>
    </source>
</evidence>
<protein>
    <recommendedName>
        <fullName evidence="3">ESX secretion-associated protein EspG</fullName>
    </recommendedName>
</protein>
<dbReference type="RefSeq" id="WP_345580514.1">
    <property type="nucleotide sequence ID" value="NZ_BAABLV010000019.1"/>
</dbReference>
<keyword evidence="2" id="KW-1185">Reference proteome</keyword>
<name>A0ABP9FA01_9ACTN</name>
<accession>A0ABP9FA01</accession>
<sequence>MTTMIQADDPTLHVGMVDATVWAEAVEHLRGDAIPGGDPDRLALWQAAGIITDGGPDPLWRRALVIAQTSLRGCRIVSRFGDVVFEAAVLVAAERDWAICVTSRATVARDDEGAEVVGAVHPMVEVAIAPADRLWRLIRRVLPPLEELRHEPHATRQGSARRLALEGVVIPESMRTAPENLTRHLLQLPDLPRELLNVAEPRAAVFTHTVVADDGAVKALSRTWALGQRLYLVDVGTASVWEVPPGDLGFALVEGLTA</sequence>
<dbReference type="EMBL" id="BAABLV010000019">
    <property type="protein sequence ID" value="GAA4896122.1"/>
    <property type="molecule type" value="Genomic_DNA"/>
</dbReference>
<reference evidence="2" key="1">
    <citation type="journal article" date="2019" name="Int. J. Syst. Evol. Microbiol.">
        <title>The Global Catalogue of Microorganisms (GCM) 10K type strain sequencing project: providing services to taxonomists for standard genome sequencing and annotation.</title>
        <authorList>
            <consortium name="The Broad Institute Genomics Platform"/>
            <consortium name="The Broad Institute Genome Sequencing Center for Infectious Disease"/>
            <person name="Wu L."/>
            <person name="Ma J."/>
        </authorList>
    </citation>
    <scope>NUCLEOTIDE SEQUENCE [LARGE SCALE GENOMIC DNA]</scope>
    <source>
        <strain evidence="2">JCM 19125</strain>
    </source>
</reference>
<evidence type="ECO:0008006" key="3">
    <source>
        <dbReference type="Google" id="ProtNLM"/>
    </source>
</evidence>
<dbReference type="Proteomes" id="UP001501521">
    <property type="component" value="Unassembled WGS sequence"/>
</dbReference>
<proteinExistence type="predicted"/>
<comment type="caution">
    <text evidence="1">The sequence shown here is derived from an EMBL/GenBank/DDBJ whole genome shotgun (WGS) entry which is preliminary data.</text>
</comment>
<evidence type="ECO:0000313" key="2">
    <source>
        <dbReference type="Proteomes" id="UP001501521"/>
    </source>
</evidence>